<dbReference type="PANTHER" id="PTHR34567:SF3">
    <property type="entry name" value="FK506-BINDING-LIKE PROTEIN"/>
    <property type="match status" value="1"/>
</dbReference>
<dbReference type="Proteomes" id="UP000030645">
    <property type="component" value="Unassembled WGS sequence"/>
</dbReference>
<evidence type="ECO:0000313" key="2">
    <source>
        <dbReference type="EMBL" id="EXB93950.1"/>
    </source>
</evidence>
<feature type="region of interest" description="Disordered" evidence="1">
    <location>
        <begin position="166"/>
        <end position="204"/>
    </location>
</feature>
<dbReference type="AlphaFoldDB" id="W9RIT1"/>
<dbReference type="OrthoDB" id="1899291at2759"/>
<proteinExistence type="predicted"/>
<name>W9RIT1_9ROSA</name>
<dbReference type="eggNOG" id="ENOG502R3CW">
    <property type="taxonomic scope" value="Eukaryota"/>
</dbReference>
<evidence type="ECO:0000313" key="3">
    <source>
        <dbReference type="Proteomes" id="UP000030645"/>
    </source>
</evidence>
<organism evidence="2 3">
    <name type="scientific">Morus notabilis</name>
    <dbReference type="NCBI Taxonomy" id="981085"/>
    <lineage>
        <taxon>Eukaryota</taxon>
        <taxon>Viridiplantae</taxon>
        <taxon>Streptophyta</taxon>
        <taxon>Embryophyta</taxon>
        <taxon>Tracheophyta</taxon>
        <taxon>Spermatophyta</taxon>
        <taxon>Magnoliopsida</taxon>
        <taxon>eudicotyledons</taxon>
        <taxon>Gunneridae</taxon>
        <taxon>Pentapetalae</taxon>
        <taxon>rosids</taxon>
        <taxon>fabids</taxon>
        <taxon>Rosales</taxon>
        <taxon>Moraceae</taxon>
        <taxon>Moreae</taxon>
        <taxon>Morus</taxon>
    </lineage>
</organism>
<sequence length="297" mass="33833">MGSSRRRGQGVFADQEGYMVRSKNYRRSSQETWQVPSWEKKFCFSVGSVPWGKLLETKKYIYLYDSVVKWNDSAGEEAFNNAKSRFWAKINGLPCDISSPDPDIYIDDIDWDASIDPELFLDLEREPEPSDESNQGERVLILGDSHIDQPFSCTGWGDAEEVFQKGNEAQNPGGTDDQKNPWEQSCEWGNKDIRGDQQGWGHNSNGWGKGFDHWGNNYGNSGRVYGDHWGTLGTHNWNKDGSGWNNSRYKASRFPGDDYRTADHGWRDSSGRRKGVNVAYEKHALRQWNVKSSAPVV</sequence>
<dbReference type="PANTHER" id="PTHR34567">
    <property type="entry name" value="FK506-BINDING-LIKE PROTEIN"/>
    <property type="match status" value="1"/>
</dbReference>
<dbReference type="EMBL" id="KE345116">
    <property type="protein sequence ID" value="EXB93950.1"/>
    <property type="molecule type" value="Genomic_DNA"/>
</dbReference>
<dbReference type="KEGG" id="mnt:21398589"/>
<keyword evidence="3" id="KW-1185">Reference proteome</keyword>
<gene>
    <name evidence="2" type="ORF">L484_015495</name>
</gene>
<evidence type="ECO:0000256" key="1">
    <source>
        <dbReference type="SAM" id="MobiDB-lite"/>
    </source>
</evidence>
<reference evidence="3" key="1">
    <citation type="submission" date="2013-01" db="EMBL/GenBank/DDBJ databases">
        <title>Draft Genome Sequence of a Mulberry Tree, Morus notabilis C.K. Schneid.</title>
        <authorList>
            <person name="He N."/>
            <person name="Zhao S."/>
        </authorList>
    </citation>
    <scope>NUCLEOTIDE SEQUENCE</scope>
</reference>
<dbReference type="STRING" id="981085.W9RIT1"/>
<protein>
    <submittedName>
        <fullName evidence="2">Uncharacterized protein</fullName>
    </submittedName>
</protein>
<accession>W9RIT1</accession>